<feature type="transmembrane region" description="Helical" evidence="11">
    <location>
        <begin position="119"/>
        <end position="140"/>
    </location>
</feature>
<keyword evidence="7 11" id="KW-1133">Transmembrane helix</keyword>
<evidence type="ECO:0000256" key="10">
    <source>
        <dbReference type="ARBA" id="ARBA00023303"/>
    </source>
</evidence>
<keyword evidence="13" id="KW-1185">Reference proteome</keyword>
<feature type="transmembrane region" description="Helical" evidence="11">
    <location>
        <begin position="266"/>
        <end position="286"/>
    </location>
</feature>
<feature type="transmembrane region" description="Helical" evidence="11">
    <location>
        <begin position="237"/>
        <end position="254"/>
    </location>
</feature>
<dbReference type="GO" id="GO:0005886">
    <property type="term" value="C:plasma membrane"/>
    <property type="evidence" value="ECO:0007669"/>
    <property type="project" value="UniProtKB-SubCell"/>
</dbReference>
<evidence type="ECO:0000256" key="2">
    <source>
        <dbReference type="ARBA" id="ARBA00006513"/>
    </source>
</evidence>
<keyword evidence="9 11" id="KW-0472">Membrane</keyword>
<keyword evidence="5 11" id="KW-0812">Transmembrane</keyword>
<accession>A0A3P7N698</accession>
<feature type="transmembrane region" description="Helical" evidence="11">
    <location>
        <begin position="28"/>
        <end position="51"/>
    </location>
</feature>
<dbReference type="InterPro" id="IPR004878">
    <property type="entry name" value="Otopetrin"/>
</dbReference>
<sequence>MVASTTHEPLLNDQIRPGLYSAHYLGDVATYLATAVVEFSLIGAAVMFILWKSIDNGTISCGNDAGSERVKRKHRMRVDCSSSSTGLFAGILFLIVTFISIGVHSVFTQLNNSRSAQLAFGLADLALFATSLSACTIGIYRMRMLQFLRRSHGSAEILDEILLMIGLIGELLFCCTGMLLWITKSDENDDEAGEVYVLIVYVVRLLQVLIQTVFMLVAGRLRAHSLEAKEQKPGKQIVTFLLMANVTLFFFYTFESVNASYCHKNVFGTQYIIAHTVAPLIVLYRFHSSVCLAEIWKHCYSVKTASDRAQSNY</sequence>
<evidence type="ECO:0000256" key="1">
    <source>
        <dbReference type="ARBA" id="ARBA00004651"/>
    </source>
</evidence>
<keyword evidence="8" id="KW-0406">Ion transport</keyword>
<dbReference type="PANTHER" id="PTHR21522">
    <property type="entry name" value="PROTON CHANNEL OTOP"/>
    <property type="match status" value="1"/>
</dbReference>
<protein>
    <submittedName>
        <fullName evidence="12">Uncharacterized protein</fullName>
    </submittedName>
</protein>
<evidence type="ECO:0000256" key="7">
    <source>
        <dbReference type="ARBA" id="ARBA00022989"/>
    </source>
</evidence>
<evidence type="ECO:0000256" key="4">
    <source>
        <dbReference type="ARBA" id="ARBA00022475"/>
    </source>
</evidence>
<keyword evidence="10" id="KW-0407">Ion channel</keyword>
<feature type="transmembrane region" description="Helical" evidence="11">
    <location>
        <begin position="195"/>
        <end position="217"/>
    </location>
</feature>
<evidence type="ECO:0000256" key="11">
    <source>
        <dbReference type="SAM" id="Phobius"/>
    </source>
</evidence>
<evidence type="ECO:0000256" key="3">
    <source>
        <dbReference type="ARBA" id="ARBA00022448"/>
    </source>
</evidence>
<dbReference type="OrthoDB" id="6429739at2759"/>
<comment type="subcellular location">
    <subcellularLocation>
        <location evidence="1">Cell membrane</location>
        <topology evidence="1">Multi-pass membrane protein</topology>
    </subcellularLocation>
</comment>
<organism evidence="12 13">
    <name type="scientific">Gongylonema pulchrum</name>
    <dbReference type="NCBI Taxonomy" id="637853"/>
    <lineage>
        <taxon>Eukaryota</taxon>
        <taxon>Metazoa</taxon>
        <taxon>Ecdysozoa</taxon>
        <taxon>Nematoda</taxon>
        <taxon>Chromadorea</taxon>
        <taxon>Rhabditida</taxon>
        <taxon>Spirurina</taxon>
        <taxon>Spiruromorpha</taxon>
        <taxon>Spiruroidea</taxon>
        <taxon>Gongylonematidae</taxon>
        <taxon>Gongylonema</taxon>
    </lineage>
</organism>
<name>A0A3P7N698_9BILA</name>
<keyword evidence="3" id="KW-0813">Transport</keyword>
<feature type="transmembrane region" description="Helical" evidence="11">
    <location>
        <begin position="161"/>
        <end position="183"/>
    </location>
</feature>
<gene>
    <name evidence="12" type="ORF">GPUH_LOCUS18688</name>
</gene>
<evidence type="ECO:0000256" key="6">
    <source>
        <dbReference type="ARBA" id="ARBA00022781"/>
    </source>
</evidence>
<dbReference type="GO" id="GO:0015252">
    <property type="term" value="F:proton channel activity"/>
    <property type="evidence" value="ECO:0007669"/>
    <property type="project" value="InterPro"/>
</dbReference>
<comment type="similarity">
    <text evidence="2">Belongs to the otopetrin family.</text>
</comment>
<reference evidence="12 13" key="1">
    <citation type="submission" date="2018-11" db="EMBL/GenBank/DDBJ databases">
        <authorList>
            <consortium name="Pathogen Informatics"/>
        </authorList>
    </citation>
    <scope>NUCLEOTIDE SEQUENCE [LARGE SCALE GENOMIC DNA]</scope>
</reference>
<evidence type="ECO:0000256" key="8">
    <source>
        <dbReference type="ARBA" id="ARBA00023065"/>
    </source>
</evidence>
<keyword evidence="4" id="KW-1003">Cell membrane</keyword>
<dbReference type="PANTHER" id="PTHR21522:SF43">
    <property type="entry name" value="OTOPETRIN-2"/>
    <property type="match status" value="1"/>
</dbReference>
<evidence type="ECO:0000313" key="12">
    <source>
        <dbReference type="EMBL" id="VDN32263.1"/>
    </source>
</evidence>
<feature type="transmembrane region" description="Helical" evidence="11">
    <location>
        <begin position="85"/>
        <end position="107"/>
    </location>
</feature>
<proteinExistence type="inferred from homology"/>
<evidence type="ECO:0000256" key="5">
    <source>
        <dbReference type="ARBA" id="ARBA00022692"/>
    </source>
</evidence>
<evidence type="ECO:0000313" key="13">
    <source>
        <dbReference type="Proteomes" id="UP000271098"/>
    </source>
</evidence>
<dbReference type="AlphaFoldDB" id="A0A3P7N698"/>
<keyword evidence="6" id="KW-0375">Hydrogen ion transport</keyword>
<dbReference type="Pfam" id="PF03189">
    <property type="entry name" value="Otopetrin"/>
    <property type="match status" value="1"/>
</dbReference>
<dbReference type="Proteomes" id="UP000271098">
    <property type="component" value="Unassembled WGS sequence"/>
</dbReference>
<dbReference type="EMBL" id="UYRT01087175">
    <property type="protein sequence ID" value="VDN32263.1"/>
    <property type="molecule type" value="Genomic_DNA"/>
</dbReference>
<evidence type="ECO:0000256" key="9">
    <source>
        <dbReference type="ARBA" id="ARBA00023136"/>
    </source>
</evidence>